<accession>A0A8H6J3P2</accession>
<dbReference type="AlphaFoldDB" id="A0A8H6J3P2"/>
<keyword evidence="3" id="KW-1185">Reference proteome</keyword>
<organism evidence="2 3">
    <name type="scientific">Colletotrichum sojae</name>
    <dbReference type="NCBI Taxonomy" id="2175907"/>
    <lineage>
        <taxon>Eukaryota</taxon>
        <taxon>Fungi</taxon>
        <taxon>Dikarya</taxon>
        <taxon>Ascomycota</taxon>
        <taxon>Pezizomycotina</taxon>
        <taxon>Sordariomycetes</taxon>
        <taxon>Hypocreomycetidae</taxon>
        <taxon>Glomerellales</taxon>
        <taxon>Glomerellaceae</taxon>
        <taxon>Colletotrichum</taxon>
        <taxon>Colletotrichum orchidearum species complex</taxon>
    </lineage>
</organism>
<gene>
    <name evidence="2" type="ORF">CSOJ01_09157</name>
</gene>
<dbReference type="PANTHER" id="PTHR24148">
    <property type="entry name" value="ANKYRIN REPEAT DOMAIN-CONTAINING PROTEIN 39 HOMOLOG-RELATED"/>
    <property type="match status" value="1"/>
</dbReference>
<dbReference type="PANTHER" id="PTHR24148:SF73">
    <property type="entry name" value="HET DOMAIN PROTEIN (AFU_ORTHOLOGUE AFUA_8G01020)"/>
    <property type="match status" value="1"/>
</dbReference>
<dbReference type="Proteomes" id="UP000652219">
    <property type="component" value="Unassembled WGS sequence"/>
</dbReference>
<evidence type="ECO:0000256" key="1">
    <source>
        <dbReference type="SAM" id="MobiDB-lite"/>
    </source>
</evidence>
<sequence length="657" mass="73412">MPWSTLPSLRRCTPTCDEMLQLVLGLQESHHQHALHQSTNRAAYALSQIQQIFRNLVPISTWLCFTWILLLCPSLLLLSSCVAVPRILILLPCQHRESPIECRLRTVDLSANPESEALSYAWGDPLTRMGIIVNKQLPNVTAWGQLFDTLDMTLTPELYGSMPHTVVWLGEGDEETDAAMSLLSKIAKGPWWTRMWTFQDSSWPGPSISSAAKRLCAGKIFDVLLPRIGALNMSHGQVLPQSLFQFTEIRNARNVWHSRIRDSGTLLLSTLLNMTGDRGAGEPRDHVFALPGLVVEGIHELQIGYKAPVARVYHDATVAAFQETGEDILFKAIGIKEVPGLSSWDVDFSHLGWHAFQPLEGLTMGSLYKTWLSTQHRPHHTWQYEYDPETGTLGLQGHAIGEVKDVMHLSLPKGWFRGVPVYYGADESCSDATESDLRRGHWKMMAPGRSFRALTMPPIEHGRRHDGLPKDGGPETAAVPNNYDFLDEWLSGGDLLRRPYTTLPSVLAELERNMVYIASAWFRAAAVCTLFVTENGYIGRSRRPAQPRGLTRVFDGMMYPAILGPDDGGRYRLQSFALVQDLMAEKAENELSPTWDELLGPSSQLVHLEDNEEDGALMNHETDQKEAQNKNSNGSGGNPALGRSLWDFSQQLMVQSL</sequence>
<name>A0A8H6J3P2_9PEZI</name>
<protein>
    <submittedName>
        <fullName evidence="2">HET domain-containing protein</fullName>
    </submittedName>
</protein>
<dbReference type="InterPro" id="IPR052895">
    <property type="entry name" value="HetReg/Transcr_Mod"/>
</dbReference>
<evidence type="ECO:0000313" key="3">
    <source>
        <dbReference type="Proteomes" id="UP000652219"/>
    </source>
</evidence>
<evidence type="ECO:0000313" key="2">
    <source>
        <dbReference type="EMBL" id="KAF6805934.1"/>
    </source>
</evidence>
<feature type="region of interest" description="Disordered" evidence="1">
    <location>
        <begin position="623"/>
        <end position="642"/>
    </location>
</feature>
<proteinExistence type="predicted"/>
<reference evidence="2 3" key="1">
    <citation type="journal article" date="2020" name="Phytopathology">
        <title>Genome Sequence Resources of Colletotrichum truncatum, C. plurivorum, C. musicola, and C. sojae: Four Species Pathogenic to Soybean (Glycine max).</title>
        <authorList>
            <person name="Rogerio F."/>
            <person name="Boufleur T.R."/>
            <person name="Ciampi-Guillardi M."/>
            <person name="Sukno S.A."/>
            <person name="Thon M.R."/>
            <person name="Massola Junior N.S."/>
            <person name="Baroncelli R."/>
        </authorList>
    </citation>
    <scope>NUCLEOTIDE SEQUENCE [LARGE SCALE GENOMIC DNA]</scope>
    <source>
        <strain evidence="2 3">LFN0009</strain>
    </source>
</reference>
<comment type="caution">
    <text evidence="2">The sequence shown here is derived from an EMBL/GenBank/DDBJ whole genome shotgun (WGS) entry which is preliminary data.</text>
</comment>
<dbReference type="EMBL" id="WIGN01000170">
    <property type="protein sequence ID" value="KAF6805934.1"/>
    <property type="molecule type" value="Genomic_DNA"/>
</dbReference>